<dbReference type="Proteomes" id="UP001168877">
    <property type="component" value="Unassembled WGS sequence"/>
</dbReference>
<dbReference type="EMBL" id="JAUESC010000018">
    <property type="protein sequence ID" value="KAK0594653.1"/>
    <property type="molecule type" value="Genomic_DNA"/>
</dbReference>
<keyword evidence="4" id="KW-1185">Reference proteome</keyword>
<reference evidence="3" key="2">
    <citation type="submission" date="2023-06" db="EMBL/GenBank/DDBJ databases">
        <authorList>
            <person name="Swenson N.G."/>
            <person name="Wegrzyn J.L."/>
            <person name="Mcevoy S.L."/>
        </authorList>
    </citation>
    <scope>NUCLEOTIDE SEQUENCE</scope>
    <source>
        <strain evidence="3">NS2018</strain>
        <tissue evidence="3">Leaf</tissue>
    </source>
</reference>
<protein>
    <recommendedName>
        <fullName evidence="2">Retrovirus-related Pol polyprotein from transposon TNT 1-94-like beta-barrel domain-containing protein</fullName>
    </recommendedName>
</protein>
<dbReference type="Pfam" id="PF22936">
    <property type="entry name" value="Pol_BBD"/>
    <property type="match status" value="1"/>
</dbReference>
<feature type="region of interest" description="Disordered" evidence="1">
    <location>
        <begin position="256"/>
        <end position="279"/>
    </location>
</feature>
<evidence type="ECO:0000313" key="4">
    <source>
        <dbReference type="Proteomes" id="UP001168877"/>
    </source>
</evidence>
<comment type="caution">
    <text evidence="3">The sequence shown here is derived from an EMBL/GenBank/DDBJ whole genome shotgun (WGS) entry which is preliminary data.</text>
</comment>
<evidence type="ECO:0000259" key="2">
    <source>
        <dbReference type="Pfam" id="PF22936"/>
    </source>
</evidence>
<proteinExistence type="predicted"/>
<evidence type="ECO:0000256" key="1">
    <source>
        <dbReference type="SAM" id="MobiDB-lite"/>
    </source>
</evidence>
<evidence type="ECO:0000313" key="3">
    <source>
        <dbReference type="EMBL" id="KAK0594653.1"/>
    </source>
</evidence>
<dbReference type="AlphaFoldDB" id="A0AA39SPY8"/>
<dbReference type="InterPro" id="IPR054722">
    <property type="entry name" value="PolX-like_BBD"/>
</dbReference>
<sequence length="279" mass="31854">MYGYRNRPRKTLEKHVVKNVVDDLLAKSCVVPHSTMLKKVDNALLDIFENVTNEVMVHVKKPNVESKHVSGKSERHVVKSVWLRKDTYNCLVAQYALHANSSYSWYLDSSCSRNMTGNKEFFKNLVLKDGGWVTFGNGTKKQVLGKGTIFIPGLPKLRNTLACEKTSLPLKRIDRRFQSAARPPFTTVEWLLRKVGEQWWFQSAVSKPPNQPHNQIRGSKSIRHERRFRTAVVAAYHNRRITSDLSGLKQRFPFGGQATDKIVDSPEMVKPGRSQVHSP</sequence>
<accession>A0AA39SPY8</accession>
<name>A0AA39SPY8_ACESA</name>
<feature type="domain" description="Retrovirus-related Pol polyprotein from transposon TNT 1-94-like beta-barrel" evidence="2">
    <location>
        <begin position="105"/>
        <end position="151"/>
    </location>
</feature>
<gene>
    <name evidence="3" type="ORF">LWI29_005272</name>
</gene>
<reference evidence="3" key="1">
    <citation type="journal article" date="2022" name="Plant J.">
        <title>Strategies of tolerance reflected in two North American maple genomes.</title>
        <authorList>
            <person name="McEvoy S.L."/>
            <person name="Sezen U.U."/>
            <person name="Trouern-Trend A."/>
            <person name="McMahon S.M."/>
            <person name="Schaberg P.G."/>
            <person name="Yang J."/>
            <person name="Wegrzyn J.L."/>
            <person name="Swenson N.G."/>
        </authorList>
    </citation>
    <scope>NUCLEOTIDE SEQUENCE</scope>
    <source>
        <strain evidence="3">NS2018</strain>
    </source>
</reference>
<organism evidence="3 4">
    <name type="scientific">Acer saccharum</name>
    <name type="common">Sugar maple</name>
    <dbReference type="NCBI Taxonomy" id="4024"/>
    <lineage>
        <taxon>Eukaryota</taxon>
        <taxon>Viridiplantae</taxon>
        <taxon>Streptophyta</taxon>
        <taxon>Embryophyta</taxon>
        <taxon>Tracheophyta</taxon>
        <taxon>Spermatophyta</taxon>
        <taxon>Magnoliopsida</taxon>
        <taxon>eudicotyledons</taxon>
        <taxon>Gunneridae</taxon>
        <taxon>Pentapetalae</taxon>
        <taxon>rosids</taxon>
        <taxon>malvids</taxon>
        <taxon>Sapindales</taxon>
        <taxon>Sapindaceae</taxon>
        <taxon>Hippocastanoideae</taxon>
        <taxon>Acereae</taxon>
        <taxon>Acer</taxon>
    </lineage>
</organism>